<proteinExistence type="predicted"/>
<evidence type="ECO:0000313" key="2">
    <source>
        <dbReference type="EMBL" id="SEF24632.1"/>
    </source>
</evidence>
<dbReference type="Gene3D" id="1.10.260.40">
    <property type="entry name" value="lambda repressor-like DNA-binding domains"/>
    <property type="match status" value="1"/>
</dbReference>
<sequence length="122" mass="13375">MPGSATFGGELRRFRNDAGLSLAMLADRVHYSKDYLSKVENGVASPNETLAASCDDVRSAAAAALNVDDVDQAVLVLEQGRAIQIGRALDTSAALNRLRDDHPELAQEFDRLRRLLDHEERI</sequence>
<reference evidence="3" key="1">
    <citation type="submission" date="2016-10" db="EMBL/GenBank/DDBJ databases">
        <authorList>
            <person name="Varghese N."/>
            <person name="Submissions S."/>
        </authorList>
    </citation>
    <scope>NUCLEOTIDE SEQUENCE [LARGE SCALE GENOMIC DNA]</scope>
    <source>
        <strain evidence="3">DSM 44654</strain>
    </source>
</reference>
<dbReference type="Proteomes" id="UP000198878">
    <property type="component" value="Unassembled WGS sequence"/>
</dbReference>
<accession>A0A1H5QES4</accession>
<feature type="domain" description="HTH cro/C1-type" evidence="1">
    <location>
        <begin position="11"/>
        <end position="47"/>
    </location>
</feature>
<dbReference type="STRING" id="218821.SAMN05421837_102796"/>
<dbReference type="PROSITE" id="PS50943">
    <property type="entry name" value="HTH_CROC1"/>
    <property type="match status" value="1"/>
</dbReference>
<dbReference type="GO" id="GO:0003677">
    <property type="term" value="F:DNA binding"/>
    <property type="evidence" value="ECO:0007669"/>
    <property type="project" value="InterPro"/>
</dbReference>
<gene>
    <name evidence="2" type="ORF">SAMN05421837_102796</name>
</gene>
<protein>
    <submittedName>
        <fullName evidence="2">Helix-turn-helix domain-containing protein</fullName>
    </submittedName>
</protein>
<dbReference type="SMART" id="SM00530">
    <property type="entry name" value="HTH_XRE"/>
    <property type="match status" value="1"/>
</dbReference>
<dbReference type="Pfam" id="PF13560">
    <property type="entry name" value="HTH_31"/>
    <property type="match status" value="1"/>
</dbReference>
<dbReference type="InterPro" id="IPR010982">
    <property type="entry name" value="Lambda_DNA-bd_dom_sf"/>
</dbReference>
<dbReference type="AlphaFoldDB" id="A0A1H5QES4"/>
<organism evidence="2 3">
    <name type="scientific">Amycolatopsis pretoriensis</name>
    <dbReference type="NCBI Taxonomy" id="218821"/>
    <lineage>
        <taxon>Bacteria</taxon>
        <taxon>Bacillati</taxon>
        <taxon>Actinomycetota</taxon>
        <taxon>Actinomycetes</taxon>
        <taxon>Pseudonocardiales</taxon>
        <taxon>Pseudonocardiaceae</taxon>
        <taxon>Amycolatopsis</taxon>
    </lineage>
</organism>
<dbReference type="CDD" id="cd00093">
    <property type="entry name" value="HTH_XRE"/>
    <property type="match status" value="1"/>
</dbReference>
<dbReference type="SUPFAM" id="SSF47413">
    <property type="entry name" value="lambda repressor-like DNA-binding domains"/>
    <property type="match status" value="1"/>
</dbReference>
<dbReference type="InterPro" id="IPR001387">
    <property type="entry name" value="Cro/C1-type_HTH"/>
</dbReference>
<dbReference type="EMBL" id="FNUJ01000002">
    <property type="protein sequence ID" value="SEF24632.1"/>
    <property type="molecule type" value="Genomic_DNA"/>
</dbReference>
<name>A0A1H5QES4_9PSEU</name>
<dbReference type="OrthoDB" id="5184419at2"/>
<evidence type="ECO:0000259" key="1">
    <source>
        <dbReference type="PROSITE" id="PS50943"/>
    </source>
</evidence>
<evidence type="ECO:0000313" key="3">
    <source>
        <dbReference type="Proteomes" id="UP000198878"/>
    </source>
</evidence>
<keyword evidence="3" id="KW-1185">Reference proteome</keyword>